<feature type="non-terminal residue" evidence="2">
    <location>
        <position position="1"/>
    </location>
</feature>
<accession>X0WNE8</accession>
<dbReference type="AlphaFoldDB" id="X0WNE8"/>
<evidence type="ECO:0000256" key="1">
    <source>
        <dbReference type="SAM" id="MobiDB-lite"/>
    </source>
</evidence>
<dbReference type="EMBL" id="BARS01038858">
    <property type="protein sequence ID" value="GAG14231.1"/>
    <property type="molecule type" value="Genomic_DNA"/>
</dbReference>
<gene>
    <name evidence="2" type="ORF">S01H1_59419</name>
</gene>
<protein>
    <submittedName>
        <fullName evidence="2">Uncharacterized protein</fullName>
    </submittedName>
</protein>
<feature type="region of interest" description="Disordered" evidence="1">
    <location>
        <begin position="1"/>
        <end position="29"/>
    </location>
</feature>
<comment type="caution">
    <text evidence="2">The sequence shown here is derived from an EMBL/GenBank/DDBJ whole genome shotgun (WGS) entry which is preliminary data.</text>
</comment>
<sequence length="29" mass="3159">RRGRKSDGRRKGIASVKSNAASTEVRDLS</sequence>
<evidence type="ECO:0000313" key="2">
    <source>
        <dbReference type="EMBL" id="GAG14231.1"/>
    </source>
</evidence>
<reference evidence="2" key="1">
    <citation type="journal article" date="2014" name="Front. Microbiol.">
        <title>High frequency of phylogenetically diverse reductive dehalogenase-homologous genes in deep subseafloor sedimentary metagenomes.</title>
        <authorList>
            <person name="Kawai M."/>
            <person name="Futagami T."/>
            <person name="Toyoda A."/>
            <person name="Takaki Y."/>
            <person name="Nishi S."/>
            <person name="Hori S."/>
            <person name="Arai W."/>
            <person name="Tsubouchi T."/>
            <person name="Morono Y."/>
            <person name="Uchiyama I."/>
            <person name="Ito T."/>
            <person name="Fujiyama A."/>
            <person name="Inagaki F."/>
            <person name="Takami H."/>
        </authorList>
    </citation>
    <scope>NUCLEOTIDE SEQUENCE</scope>
    <source>
        <strain evidence="2">Expedition CK06-06</strain>
    </source>
</reference>
<feature type="compositionally biased region" description="Basic and acidic residues" evidence="1">
    <location>
        <begin position="1"/>
        <end position="10"/>
    </location>
</feature>
<name>X0WNE8_9ZZZZ</name>
<organism evidence="2">
    <name type="scientific">marine sediment metagenome</name>
    <dbReference type="NCBI Taxonomy" id="412755"/>
    <lineage>
        <taxon>unclassified sequences</taxon>
        <taxon>metagenomes</taxon>
        <taxon>ecological metagenomes</taxon>
    </lineage>
</organism>
<proteinExistence type="predicted"/>